<evidence type="ECO:0000256" key="1">
    <source>
        <dbReference type="SAM" id="MobiDB-lite"/>
    </source>
</evidence>
<accession>A0AAP4RC00</accession>
<evidence type="ECO:0000313" key="2">
    <source>
        <dbReference type="EMBL" id="TEU49536.1"/>
    </source>
</evidence>
<comment type="caution">
    <text evidence="2">The sequence shown here is derived from an EMBL/GenBank/DDBJ whole genome shotgun (WGS) entry which is preliminary data.</text>
</comment>
<reference evidence="2 3" key="1">
    <citation type="submission" date="2019-03" db="EMBL/GenBank/DDBJ databases">
        <title>Burkholderia cepacia outbreak.</title>
        <authorList>
            <person name="Farzana R."/>
            <person name="Walsh T.R."/>
        </authorList>
    </citation>
    <scope>NUCLEOTIDE SEQUENCE [LARGE SCALE GENOMIC DNA]</scope>
    <source>
        <strain evidence="3">d13</strain>
    </source>
</reference>
<proteinExistence type="predicted"/>
<feature type="compositionally biased region" description="Polar residues" evidence="1">
    <location>
        <begin position="49"/>
        <end position="61"/>
    </location>
</feature>
<dbReference type="Proteomes" id="UP000298234">
    <property type="component" value="Unassembled WGS sequence"/>
</dbReference>
<gene>
    <name evidence="2" type="ORF">E3D37_13080</name>
</gene>
<evidence type="ECO:0000313" key="3">
    <source>
        <dbReference type="Proteomes" id="UP000298234"/>
    </source>
</evidence>
<protein>
    <submittedName>
        <fullName evidence="2">Uncharacterized protein</fullName>
    </submittedName>
</protein>
<dbReference type="RefSeq" id="WP_059699323.1">
    <property type="nucleotide sequence ID" value="NZ_CADEPV010000018.1"/>
</dbReference>
<name>A0AAP4RC00_BURCE</name>
<feature type="region of interest" description="Disordered" evidence="1">
    <location>
        <begin position="29"/>
        <end position="61"/>
    </location>
</feature>
<feature type="compositionally biased region" description="Basic and acidic residues" evidence="1">
    <location>
        <begin position="29"/>
        <end position="48"/>
    </location>
</feature>
<dbReference type="AlphaFoldDB" id="A0AAP4RC00"/>
<dbReference type="EMBL" id="SNSQ01000012">
    <property type="protein sequence ID" value="TEU49536.1"/>
    <property type="molecule type" value="Genomic_DNA"/>
</dbReference>
<sequence length="61" mass="6680">MSQLVQIAPGVVFSSDVLGVDWARKYRQDDGDAQSTDRQDLAVRESDQAGRTSMPAQLSLL</sequence>
<organism evidence="2 3">
    <name type="scientific">Burkholderia cepacia</name>
    <name type="common">Pseudomonas cepacia</name>
    <dbReference type="NCBI Taxonomy" id="292"/>
    <lineage>
        <taxon>Bacteria</taxon>
        <taxon>Pseudomonadati</taxon>
        <taxon>Pseudomonadota</taxon>
        <taxon>Betaproteobacteria</taxon>
        <taxon>Burkholderiales</taxon>
        <taxon>Burkholderiaceae</taxon>
        <taxon>Burkholderia</taxon>
        <taxon>Burkholderia cepacia complex</taxon>
    </lineage>
</organism>